<sequence length="943" mass="107990">MVIVPPRYLDEIKALSESVLSFQNQVSARFLGIYTGLGVNDTLVRSVKIDLTKNIISILEELQDEVDYSITKHIGNCPEWKEIPLYNMLLHLVALLSGRIFVGLPLSRNDTWLEATLKYTIDGFVGAEKLWCYPKLLHPIMQYVISEVRNVRRYLKNGAKLLEPIMKQRQQAMREDPNFDKPSDMVQWIVDNSEVNNGSDTDYVTKTQMLISVVAIHTTTMTTAQALFDLVSHPEYIDVLREEVRKVQAEDGPRWTKASIAKLRKMDSFMKESQRFRPPGLVTMNRQVEREITLSNGVVLPKGVHNGVAAGPNALDPELFDDPEHFDGLRFAKLRALPGNDNKYQFVTTGPDQLHWGVGSHACPGRFFASYEIKMLLAEILIRYDIELLPGAERPRDLAIDIRVIPDPMAAIRFRNRKIEYKRQQKPQGTKWLPGPVGLPVIGRIWDIPRSHAYLRFKQWSDRHGPIYQINLFGTNHVWIASDKIASELLAKRATIHSDRPSINNLEDSKMAPEYLPLLGYNDVWRRQRKMVTQIMTQSAREMHKDLPMRESYQFIHDLLQCPMQYEDIMEAYTSRVISRLAFGDVTHAPEITFHSHALLKAISPGAYLTNVIPQLKKIPAMLSPWKREERVRHSTERAWFIEMHNNVKQKVRAGSTVSSYMSQALAMQTDSKMSDLESAYVVGMVGLAGILTTASALMTYILAMTLYPQWQSKLQAEADQVCGDRPPEPKDSPNMPVLRAVIKEIMRWRPVTPSSIPHESVEDDVYEGYFIPKGSHIHPSQWAITHDPVEYPDPEVFNPARWLEPKYPSYQEPLTKYPSIKNYTTFGYGRRICQGMDLVEVELFVAIGAMAWASTISRKRDALGRDMHVPSHDYTTYLISRPKPFPFELKPRNEGRRRIVEKNYHAAMRDARLEAETAKVHLYRKEDSGMMAAQTGRIPTQT</sequence>
<evidence type="ECO:0000313" key="8">
    <source>
        <dbReference type="Proteomes" id="UP000729357"/>
    </source>
</evidence>
<evidence type="ECO:0000256" key="2">
    <source>
        <dbReference type="ARBA" id="ARBA00022723"/>
    </source>
</evidence>
<feature type="transmembrane region" description="Helical" evidence="6">
    <location>
        <begin position="680"/>
        <end position="704"/>
    </location>
</feature>
<dbReference type="GO" id="GO:0020037">
    <property type="term" value="F:heme binding"/>
    <property type="evidence" value="ECO:0007669"/>
    <property type="project" value="InterPro"/>
</dbReference>
<keyword evidence="8" id="KW-1185">Reference proteome</keyword>
<dbReference type="InterPro" id="IPR050364">
    <property type="entry name" value="Cytochrome_P450_fung"/>
</dbReference>
<gene>
    <name evidence="7" type="ORF">KCU98_g1580</name>
</gene>
<dbReference type="PANTHER" id="PTHR46300:SF8">
    <property type="entry name" value="CYTOCHROME P450 2E1"/>
    <property type="match status" value="1"/>
</dbReference>
<protein>
    <submittedName>
        <fullName evidence="7">Cytochrome P450</fullName>
    </submittedName>
</protein>
<dbReference type="GO" id="GO:0016705">
    <property type="term" value="F:oxidoreductase activity, acting on paired donors, with incorporation or reduction of molecular oxygen"/>
    <property type="evidence" value="ECO:0007669"/>
    <property type="project" value="InterPro"/>
</dbReference>
<dbReference type="InterPro" id="IPR001128">
    <property type="entry name" value="Cyt_P450"/>
</dbReference>
<keyword evidence="3" id="KW-0560">Oxidoreductase</keyword>
<comment type="caution">
    <text evidence="7">The sequence shown here is derived from an EMBL/GenBank/DDBJ whole genome shotgun (WGS) entry which is preliminary data.</text>
</comment>
<dbReference type="PANTHER" id="PTHR46300">
    <property type="entry name" value="P450, PUTATIVE (EUROFUNG)-RELATED-RELATED"/>
    <property type="match status" value="1"/>
</dbReference>
<dbReference type="GO" id="GO:0004497">
    <property type="term" value="F:monooxygenase activity"/>
    <property type="evidence" value="ECO:0007669"/>
    <property type="project" value="InterPro"/>
</dbReference>
<proteinExistence type="inferred from homology"/>
<evidence type="ECO:0000256" key="5">
    <source>
        <dbReference type="PIRSR" id="PIRSR602401-1"/>
    </source>
</evidence>
<comment type="cofactor">
    <cofactor evidence="5">
        <name>heme</name>
        <dbReference type="ChEBI" id="CHEBI:30413"/>
    </cofactor>
</comment>
<dbReference type="InterPro" id="IPR036396">
    <property type="entry name" value="Cyt_P450_sf"/>
</dbReference>
<keyword evidence="4 5" id="KW-0408">Iron</keyword>
<evidence type="ECO:0000313" key="7">
    <source>
        <dbReference type="EMBL" id="KAG9989856.1"/>
    </source>
</evidence>
<dbReference type="Proteomes" id="UP000729357">
    <property type="component" value="Unassembled WGS sequence"/>
</dbReference>
<evidence type="ECO:0000256" key="4">
    <source>
        <dbReference type="ARBA" id="ARBA00023004"/>
    </source>
</evidence>
<evidence type="ECO:0000256" key="3">
    <source>
        <dbReference type="ARBA" id="ARBA00023002"/>
    </source>
</evidence>
<dbReference type="AlphaFoldDB" id="A0A9P8K1E0"/>
<keyword evidence="6" id="KW-0472">Membrane</keyword>
<evidence type="ECO:0000256" key="6">
    <source>
        <dbReference type="SAM" id="Phobius"/>
    </source>
</evidence>
<dbReference type="PROSITE" id="PS00086">
    <property type="entry name" value="CYTOCHROME_P450"/>
    <property type="match status" value="1"/>
</dbReference>
<dbReference type="PRINTS" id="PR00463">
    <property type="entry name" value="EP450I"/>
</dbReference>
<feature type="binding site" description="axial binding residue" evidence="5">
    <location>
        <position position="834"/>
    </location>
    <ligand>
        <name>heme</name>
        <dbReference type="ChEBI" id="CHEBI:30413"/>
    </ligand>
    <ligandPart>
        <name>Fe</name>
        <dbReference type="ChEBI" id="CHEBI:18248"/>
    </ligandPart>
</feature>
<dbReference type="Gene3D" id="1.10.630.10">
    <property type="entry name" value="Cytochrome P450"/>
    <property type="match status" value="2"/>
</dbReference>
<comment type="similarity">
    <text evidence="1">Belongs to the cytochrome P450 family.</text>
</comment>
<name>A0A9P8K1E0_AURME</name>
<dbReference type="PRINTS" id="PR00385">
    <property type="entry name" value="P450"/>
</dbReference>
<keyword evidence="5" id="KW-0349">Heme</keyword>
<dbReference type="Pfam" id="PF00067">
    <property type="entry name" value="p450"/>
    <property type="match status" value="2"/>
</dbReference>
<accession>A0A9P8K1E0</accession>
<dbReference type="SUPFAM" id="SSF48264">
    <property type="entry name" value="Cytochrome P450"/>
    <property type="match status" value="2"/>
</dbReference>
<dbReference type="InterPro" id="IPR002401">
    <property type="entry name" value="Cyt_P450_E_grp-I"/>
</dbReference>
<keyword evidence="6" id="KW-0812">Transmembrane</keyword>
<dbReference type="InterPro" id="IPR017972">
    <property type="entry name" value="Cyt_P450_CS"/>
</dbReference>
<keyword evidence="2 5" id="KW-0479">Metal-binding</keyword>
<reference evidence="7" key="2">
    <citation type="submission" date="2021-08" db="EMBL/GenBank/DDBJ databases">
        <authorList>
            <person name="Gostincar C."/>
            <person name="Sun X."/>
            <person name="Song Z."/>
            <person name="Gunde-Cimerman N."/>
        </authorList>
    </citation>
    <scope>NUCLEOTIDE SEQUENCE</scope>
    <source>
        <strain evidence="7">EXF-9298</strain>
    </source>
</reference>
<reference evidence="7" key="1">
    <citation type="journal article" date="2021" name="J Fungi (Basel)">
        <title>Virulence traits and population genomics of the black yeast Aureobasidium melanogenum.</title>
        <authorList>
            <person name="Cernosa A."/>
            <person name="Sun X."/>
            <person name="Gostincar C."/>
            <person name="Fang C."/>
            <person name="Gunde-Cimerman N."/>
            <person name="Song Z."/>
        </authorList>
    </citation>
    <scope>NUCLEOTIDE SEQUENCE</scope>
    <source>
        <strain evidence="7">EXF-9298</strain>
    </source>
</reference>
<dbReference type="GO" id="GO:0005506">
    <property type="term" value="F:iron ion binding"/>
    <property type="evidence" value="ECO:0007669"/>
    <property type="project" value="InterPro"/>
</dbReference>
<evidence type="ECO:0000256" key="1">
    <source>
        <dbReference type="ARBA" id="ARBA00010617"/>
    </source>
</evidence>
<dbReference type="EMBL" id="JAHFXS010000060">
    <property type="protein sequence ID" value="KAG9989856.1"/>
    <property type="molecule type" value="Genomic_DNA"/>
</dbReference>
<feature type="non-terminal residue" evidence="7">
    <location>
        <position position="1"/>
    </location>
</feature>
<organism evidence="7 8">
    <name type="scientific">Aureobasidium melanogenum</name>
    <name type="common">Aureobasidium pullulans var. melanogenum</name>
    <dbReference type="NCBI Taxonomy" id="46634"/>
    <lineage>
        <taxon>Eukaryota</taxon>
        <taxon>Fungi</taxon>
        <taxon>Dikarya</taxon>
        <taxon>Ascomycota</taxon>
        <taxon>Pezizomycotina</taxon>
        <taxon>Dothideomycetes</taxon>
        <taxon>Dothideomycetidae</taxon>
        <taxon>Dothideales</taxon>
        <taxon>Saccotheciaceae</taxon>
        <taxon>Aureobasidium</taxon>
    </lineage>
</organism>
<dbReference type="CDD" id="cd11041">
    <property type="entry name" value="CYP503A1-like"/>
    <property type="match status" value="1"/>
</dbReference>
<dbReference type="CDD" id="cd11065">
    <property type="entry name" value="CYP64-like"/>
    <property type="match status" value="1"/>
</dbReference>
<keyword evidence="6" id="KW-1133">Transmembrane helix</keyword>